<dbReference type="RefSeq" id="WP_311502131.1">
    <property type="nucleotide sequence ID" value="NZ_JAVRHK010000002.1"/>
</dbReference>
<dbReference type="PANTHER" id="PTHR30023">
    <property type="entry name" value="D-ALANYL-D-ALANINE CARBOXYPEPTIDASE"/>
    <property type="match status" value="1"/>
</dbReference>
<organism evidence="3 4">
    <name type="scientific">Autumnicola musiva</name>
    <dbReference type="NCBI Taxonomy" id="3075589"/>
    <lineage>
        <taxon>Bacteria</taxon>
        <taxon>Pseudomonadati</taxon>
        <taxon>Bacteroidota</taxon>
        <taxon>Flavobacteriia</taxon>
        <taxon>Flavobacteriales</taxon>
        <taxon>Flavobacteriaceae</taxon>
        <taxon>Autumnicola</taxon>
    </lineage>
</organism>
<keyword evidence="2 3" id="KW-0378">Hydrolase</keyword>
<reference evidence="3 4" key="1">
    <citation type="submission" date="2023-09" db="EMBL/GenBank/DDBJ databases">
        <authorList>
            <person name="Rey-Velasco X."/>
        </authorList>
    </citation>
    <scope>NUCLEOTIDE SEQUENCE [LARGE SCALE GENOMIC DNA]</scope>
    <source>
        <strain evidence="3 4">F117</strain>
    </source>
</reference>
<comment type="caution">
    <text evidence="3">The sequence shown here is derived from an EMBL/GenBank/DDBJ whole genome shotgun (WGS) entry which is preliminary data.</text>
</comment>
<dbReference type="EMBL" id="JAVRHK010000002">
    <property type="protein sequence ID" value="MDT0675733.1"/>
    <property type="molecule type" value="Genomic_DNA"/>
</dbReference>
<evidence type="ECO:0000256" key="2">
    <source>
        <dbReference type="ARBA" id="ARBA00022801"/>
    </source>
</evidence>
<dbReference type="InterPro" id="IPR000667">
    <property type="entry name" value="Peptidase_S13"/>
</dbReference>
<evidence type="ECO:0000256" key="1">
    <source>
        <dbReference type="ARBA" id="ARBA00006096"/>
    </source>
</evidence>
<keyword evidence="3" id="KW-0645">Protease</keyword>
<keyword evidence="3" id="KW-0670">Pyruvate</keyword>
<keyword evidence="3" id="KW-0121">Carboxypeptidase</keyword>
<gene>
    <name evidence="3" type="ORF">RM539_03935</name>
</gene>
<dbReference type="Gene3D" id="3.40.710.10">
    <property type="entry name" value="DD-peptidase/beta-lactamase superfamily"/>
    <property type="match status" value="2"/>
</dbReference>
<proteinExistence type="inferred from homology"/>
<evidence type="ECO:0000313" key="3">
    <source>
        <dbReference type="EMBL" id="MDT0675733.1"/>
    </source>
</evidence>
<dbReference type="PRINTS" id="PR00922">
    <property type="entry name" value="DADACBPTASE3"/>
</dbReference>
<dbReference type="Proteomes" id="UP001262582">
    <property type="component" value="Unassembled WGS sequence"/>
</dbReference>
<keyword evidence="4" id="KW-1185">Reference proteome</keyword>
<dbReference type="EC" id="3.4.16.4" evidence="3"/>
<sequence>MAKNLYRSMSPLKFLILSLIFLMLGSCSTTKKISRPINNIFTGSPVFDQGFAGLALYDPQENKTIYSYNAKKYFTPASNTKLFTFYTGLKILGDSVPALKYLIENDTLYFKATGDPSFLNRNLPESEVFYFLKNSNEKLVYIPPSYTETHQGPGWSWGDYNAYYSAERTPFPVYGNMVSFQFQKNKKLPVVSPSIFSDSLVNIKDNLVSSRIERKIFKNSFEFNNQFKNSEFAQSVPFKYSPEILTNLLSDTLHKPVIRLENLDINKRLNKTLYSISSDSLYKRMLEVSDNFIAEQILIMSAGIISDTLKSDIAIDYMKEHYLADLPDEPMWYDGSGLSRYNLFTPRTMVKLLEKILAEVPQEKLFSIMATGGKSGTLKNYFKAEHPYIFAKTGTLKYNHSLSGYIKTNSGKILIFSFMNSNYTVSTSLLKQEMERILKIIRNNY</sequence>
<dbReference type="PANTHER" id="PTHR30023:SF0">
    <property type="entry name" value="PENICILLIN-SENSITIVE CARBOXYPEPTIDASE A"/>
    <property type="match status" value="1"/>
</dbReference>
<dbReference type="InterPro" id="IPR012338">
    <property type="entry name" value="Beta-lactam/transpept-like"/>
</dbReference>
<dbReference type="GO" id="GO:0009002">
    <property type="term" value="F:serine-type D-Ala-D-Ala carboxypeptidase activity"/>
    <property type="evidence" value="ECO:0007669"/>
    <property type="project" value="UniProtKB-EC"/>
</dbReference>
<name>A0ABU3D2H1_9FLAO</name>
<evidence type="ECO:0000313" key="4">
    <source>
        <dbReference type="Proteomes" id="UP001262582"/>
    </source>
</evidence>
<accession>A0ABU3D2H1</accession>
<comment type="similarity">
    <text evidence="1">Belongs to the peptidase S13 family.</text>
</comment>
<dbReference type="SUPFAM" id="SSF56601">
    <property type="entry name" value="beta-lactamase/transpeptidase-like"/>
    <property type="match status" value="1"/>
</dbReference>
<dbReference type="Pfam" id="PF02113">
    <property type="entry name" value="Peptidase_S13"/>
    <property type="match status" value="2"/>
</dbReference>
<dbReference type="PROSITE" id="PS51257">
    <property type="entry name" value="PROKAR_LIPOPROTEIN"/>
    <property type="match status" value="1"/>
</dbReference>
<protein>
    <submittedName>
        <fullName evidence="3">D-alanyl-D-alanine carboxypeptidase</fullName>
        <ecNumber evidence="3">3.4.16.4</ecNumber>
    </submittedName>
</protein>